<keyword evidence="3" id="KW-1185">Reference proteome</keyword>
<feature type="transmembrane region" description="Helical" evidence="1">
    <location>
        <begin position="72"/>
        <end position="95"/>
    </location>
</feature>
<keyword evidence="1" id="KW-0812">Transmembrane</keyword>
<evidence type="ECO:0000313" key="2">
    <source>
        <dbReference type="EMBL" id="GAA2575244.1"/>
    </source>
</evidence>
<keyword evidence="1" id="KW-1133">Transmembrane helix</keyword>
<dbReference type="Proteomes" id="UP001500274">
    <property type="component" value="Unassembled WGS sequence"/>
</dbReference>
<feature type="transmembrane region" description="Helical" evidence="1">
    <location>
        <begin position="39"/>
        <end position="60"/>
    </location>
</feature>
<reference evidence="3" key="1">
    <citation type="journal article" date="2019" name="Int. J. Syst. Evol. Microbiol.">
        <title>The Global Catalogue of Microorganisms (GCM) 10K type strain sequencing project: providing services to taxonomists for standard genome sequencing and annotation.</title>
        <authorList>
            <consortium name="The Broad Institute Genomics Platform"/>
            <consortium name="The Broad Institute Genome Sequencing Center for Infectious Disease"/>
            <person name="Wu L."/>
            <person name="Ma J."/>
        </authorList>
    </citation>
    <scope>NUCLEOTIDE SEQUENCE [LARGE SCALE GENOMIC DNA]</scope>
    <source>
        <strain evidence="3">JCM 16365</strain>
    </source>
</reference>
<accession>A0ABP6BRJ7</accession>
<name>A0ABP6BRJ7_9MICO</name>
<sequence>MTTPELAPRRPFGGILAVWVFAAVAGLAIALFVPSPWRSTLMTLALAASVILAFAIQLAYGRVQRFIQRVALSSLGALLVLGVISVAVALSSLIASAR</sequence>
<keyword evidence="1" id="KW-0472">Membrane</keyword>
<dbReference type="RefSeq" id="WP_344227924.1">
    <property type="nucleotide sequence ID" value="NZ_BAAARI010000010.1"/>
</dbReference>
<proteinExistence type="predicted"/>
<feature type="transmembrane region" description="Helical" evidence="1">
    <location>
        <begin position="12"/>
        <end position="33"/>
    </location>
</feature>
<protein>
    <submittedName>
        <fullName evidence="2">Uncharacterized protein</fullName>
    </submittedName>
</protein>
<evidence type="ECO:0000313" key="3">
    <source>
        <dbReference type="Proteomes" id="UP001500274"/>
    </source>
</evidence>
<organism evidence="2 3">
    <name type="scientific">Microbacterium binotii</name>
    <dbReference type="NCBI Taxonomy" id="462710"/>
    <lineage>
        <taxon>Bacteria</taxon>
        <taxon>Bacillati</taxon>
        <taxon>Actinomycetota</taxon>
        <taxon>Actinomycetes</taxon>
        <taxon>Micrococcales</taxon>
        <taxon>Microbacteriaceae</taxon>
        <taxon>Microbacterium</taxon>
    </lineage>
</organism>
<dbReference type="EMBL" id="BAAARI010000010">
    <property type="protein sequence ID" value="GAA2575244.1"/>
    <property type="molecule type" value="Genomic_DNA"/>
</dbReference>
<evidence type="ECO:0000256" key="1">
    <source>
        <dbReference type="SAM" id="Phobius"/>
    </source>
</evidence>
<gene>
    <name evidence="2" type="ORF">GCM10009862_13100</name>
</gene>
<comment type="caution">
    <text evidence="2">The sequence shown here is derived from an EMBL/GenBank/DDBJ whole genome shotgun (WGS) entry which is preliminary data.</text>
</comment>